<dbReference type="Proteomes" id="UP000076935">
    <property type="component" value="Unassembled WGS sequence"/>
</dbReference>
<feature type="domain" description="Restriction endonuclease type IV Mrr" evidence="2">
    <location>
        <begin position="72"/>
        <end position="180"/>
    </location>
</feature>
<protein>
    <recommendedName>
        <fullName evidence="2">Restriction endonuclease type IV Mrr domain-containing protein</fullName>
    </recommendedName>
</protein>
<dbReference type="Gene3D" id="3.40.1350.10">
    <property type="match status" value="1"/>
</dbReference>
<dbReference type="AlphaFoldDB" id="A0A177LAC5"/>
<dbReference type="InterPro" id="IPR011856">
    <property type="entry name" value="tRNA_endonuc-like_dom_sf"/>
</dbReference>
<dbReference type="PANTHER" id="PTHR30015">
    <property type="entry name" value="MRR RESTRICTION SYSTEM PROTEIN"/>
    <property type="match status" value="1"/>
</dbReference>
<dbReference type="InterPro" id="IPR052906">
    <property type="entry name" value="Type_IV_Methyl-Rstrct_Enzyme"/>
</dbReference>
<accession>A0A177LAC5</accession>
<evidence type="ECO:0000313" key="4">
    <source>
        <dbReference type="Proteomes" id="UP000076935"/>
    </source>
</evidence>
<keyword evidence="4" id="KW-1185">Reference proteome</keyword>
<evidence type="ECO:0000313" key="3">
    <source>
        <dbReference type="EMBL" id="OAH61591.1"/>
    </source>
</evidence>
<dbReference type="SUPFAM" id="SSF52980">
    <property type="entry name" value="Restriction endonuclease-like"/>
    <property type="match status" value="1"/>
</dbReference>
<dbReference type="GO" id="GO:0015666">
    <property type="term" value="F:restriction endodeoxyribonuclease activity"/>
    <property type="evidence" value="ECO:0007669"/>
    <property type="project" value="TreeGrafter"/>
</dbReference>
<keyword evidence="1" id="KW-0812">Transmembrane</keyword>
<keyword evidence="1" id="KW-1133">Transmembrane helix</keyword>
<sequence length="200" mass="22459">MARRRRVFGFNDKTAISIIGIVMALALLEYVEVFIKPIMFILAIAALYFGFRWYAKELAREKILELGIKEIDVMKGTDFENYLGVLFEKMGYKVQYTPASGDYGTDLIIRKDVRAIAVQAKRYKSTVGVSAIQEVSGARGYYSTNEAWVVTNNTFTKNACNLAERTSVKLIDRGYLINLIAKANKATPANCIDAAETRIE</sequence>
<reference evidence="3 4" key="1">
    <citation type="submission" date="2016-01" db="EMBL/GenBank/DDBJ databases">
        <title>Investigation of taxonomic status of Bacillus aminovorans.</title>
        <authorList>
            <person name="Verma A."/>
            <person name="Pal Y."/>
            <person name="Krishnamurthi S."/>
        </authorList>
    </citation>
    <scope>NUCLEOTIDE SEQUENCE [LARGE SCALE GENOMIC DNA]</scope>
    <source>
        <strain evidence="3 4">DSM 1314</strain>
    </source>
</reference>
<name>A0A177LAC5_9BACI</name>
<comment type="caution">
    <text evidence="3">The sequence shown here is derived from an EMBL/GenBank/DDBJ whole genome shotgun (WGS) entry which is preliminary data.</text>
</comment>
<feature type="transmembrane region" description="Helical" evidence="1">
    <location>
        <begin position="34"/>
        <end position="55"/>
    </location>
</feature>
<dbReference type="Pfam" id="PF04471">
    <property type="entry name" value="Mrr_cat"/>
    <property type="match status" value="1"/>
</dbReference>
<dbReference type="EMBL" id="LQWY01000016">
    <property type="protein sequence ID" value="OAH61591.1"/>
    <property type="molecule type" value="Genomic_DNA"/>
</dbReference>
<dbReference type="InterPro" id="IPR007560">
    <property type="entry name" value="Restrct_endonuc_IV_Mrr"/>
</dbReference>
<dbReference type="PANTHER" id="PTHR30015:SF6">
    <property type="entry name" value="SLL1429 PROTEIN"/>
    <property type="match status" value="1"/>
</dbReference>
<dbReference type="GO" id="GO:0009307">
    <property type="term" value="P:DNA restriction-modification system"/>
    <property type="evidence" value="ECO:0007669"/>
    <property type="project" value="InterPro"/>
</dbReference>
<gene>
    <name evidence="3" type="ORF">AWH49_11610</name>
</gene>
<dbReference type="GO" id="GO:0003677">
    <property type="term" value="F:DNA binding"/>
    <property type="evidence" value="ECO:0007669"/>
    <property type="project" value="InterPro"/>
</dbReference>
<evidence type="ECO:0000256" key="1">
    <source>
        <dbReference type="SAM" id="Phobius"/>
    </source>
</evidence>
<dbReference type="RefSeq" id="WP_063965172.1">
    <property type="nucleotide sequence ID" value="NZ_JBCNAN010000017.1"/>
</dbReference>
<keyword evidence="1" id="KW-0472">Membrane</keyword>
<proteinExistence type="predicted"/>
<organism evidence="3 4">
    <name type="scientific">Domibacillus aminovorans</name>
    <dbReference type="NCBI Taxonomy" id="29332"/>
    <lineage>
        <taxon>Bacteria</taxon>
        <taxon>Bacillati</taxon>
        <taxon>Bacillota</taxon>
        <taxon>Bacilli</taxon>
        <taxon>Bacillales</taxon>
        <taxon>Bacillaceae</taxon>
        <taxon>Domibacillus</taxon>
    </lineage>
</organism>
<feature type="transmembrane region" description="Helical" evidence="1">
    <location>
        <begin position="7"/>
        <end position="28"/>
    </location>
</feature>
<evidence type="ECO:0000259" key="2">
    <source>
        <dbReference type="Pfam" id="PF04471"/>
    </source>
</evidence>
<dbReference type="InterPro" id="IPR011335">
    <property type="entry name" value="Restrct_endonuc-II-like"/>
</dbReference>